<accession>A0A163UWG6</accession>
<feature type="chain" id="PRO_5038367282" evidence="5">
    <location>
        <begin position="20"/>
        <end position="332"/>
    </location>
</feature>
<comment type="caution">
    <text evidence="7">The sequence shown here is derived from an EMBL/GenBank/DDBJ whole genome shotgun (WGS) entry which is preliminary data.</text>
</comment>
<comment type="subcellular location">
    <subcellularLocation>
        <location evidence="1">Cell envelope</location>
    </subcellularLocation>
</comment>
<comment type="similarity">
    <text evidence="2">Belongs to the bacterial solute-binding protein 2 family.</text>
</comment>
<dbReference type="GO" id="GO:0030246">
    <property type="term" value="F:carbohydrate binding"/>
    <property type="evidence" value="ECO:0007669"/>
    <property type="project" value="UniProtKB-ARBA"/>
</dbReference>
<keyword evidence="8" id="KW-1185">Reference proteome</keyword>
<protein>
    <submittedName>
        <fullName evidence="7">Sugar ABC transporter substrate-binding protein</fullName>
    </submittedName>
</protein>
<feature type="region of interest" description="Disordered" evidence="4">
    <location>
        <begin position="26"/>
        <end position="48"/>
    </location>
</feature>
<evidence type="ECO:0000313" key="8">
    <source>
        <dbReference type="Proteomes" id="UP000076563"/>
    </source>
</evidence>
<dbReference type="CDD" id="cd01536">
    <property type="entry name" value="PBP1_ABC_sugar_binding-like"/>
    <property type="match status" value="1"/>
</dbReference>
<dbReference type="STRING" id="1007103.GCA_000213315_06538"/>
<sequence>MKKSALMSIVLALSLAVVAGCASQGGGSSAPASSDKGDKGGSSGQKPKVQVVLKTLSSPYWKYVEAGAKKAFQDLNVDGTVTGPASESQILEQVNMLEDALNKKPDALVVAPTQPSTAIPVLKKYKDKNIPVLLVDTDTADWADKTSFIGTDNATAGKKGGEYLASLLKSGDKVALIAGALGNPATDERIKGAKEALEAKGMKIAANQPADSDKAKAMSVMENILQNNPDLKGVFAANDDMALGALRAAEAKGLKIPILGTDGTVESIESILADKLGGTVAQNPYEMGYKGVENAVKAIKGEKVEKRIDSGVEVINKENAQKKLDFLKSLTK</sequence>
<name>A0A163UWG6_9BACL</name>
<dbReference type="Proteomes" id="UP000076563">
    <property type="component" value="Unassembled WGS sequence"/>
</dbReference>
<proteinExistence type="inferred from homology"/>
<evidence type="ECO:0000259" key="6">
    <source>
        <dbReference type="Pfam" id="PF13407"/>
    </source>
</evidence>
<dbReference type="eggNOG" id="COG1879">
    <property type="taxonomic scope" value="Bacteria"/>
</dbReference>
<feature type="domain" description="Periplasmic binding protein" evidence="6">
    <location>
        <begin position="51"/>
        <end position="303"/>
    </location>
</feature>
<dbReference type="Gene3D" id="3.40.50.2300">
    <property type="match status" value="2"/>
</dbReference>
<dbReference type="GO" id="GO:0030313">
    <property type="term" value="C:cell envelope"/>
    <property type="evidence" value="ECO:0007669"/>
    <property type="project" value="UniProtKB-SubCell"/>
</dbReference>
<evidence type="ECO:0000256" key="2">
    <source>
        <dbReference type="ARBA" id="ARBA00007639"/>
    </source>
</evidence>
<gene>
    <name evidence="7" type="ORF">AV654_30790</name>
</gene>
<keyword evidence="3 5" id="KW-0732">Signal</keyword>
<dbReference type="InterPro" id="IPR028082">
    <property type="entry name" value="Peripla_BP_I"/>
</dbReference>
<evidence type="ECO:0000313" key="7">
    <source>
        <dbReference type="EMBL" id="KZE73963.1"/>
    </source>
</evidence>
<dbReference type="PROSITE" id="PS51257">
    <property type="entry name" value="PROKAR_LIPOPROTEIN"/>
    <property type="match status" value="1"/>
</dbReference>
<dbReference type="OrthoDB" id="6196975at2"/>
<evidence type="ECO:0000256" key="1">
    <source>
        <dbReference type="ARBA" id="ARBA00004196"/>
    </source>
</evidence>
<evidence type="ECO:0000256" key="3">
    <source>
        <dbReference type="ARBA" id="ARBA00022729"/>
    </source>
</evidence>
<organism evidence="7 8">
    <name type="scientific">Paenibacillus elgii</name>
    <dbReference type="NCBI Taxonomy" id="189691"/>
    <lineage>
        <taxon>Bacteria</taxon>
        <taxon>Bacillati</taxon>
        <taxon>Bacillota</taxon>
        <taxon>Bacilli</taxon>
        <taxon>Bacillales</taxon>
        <taxon>Paenibacillaceae</taxon>
        <taxon>Paenibacillus</taxon>
    </lineage>
</organism>
<dbReference type="RefSeq" id="WP_063186164.1">
    <property type="nucleotide sequence ID" value="NZ_CP121215.1"/>
</dbReference>
<dbReference type="EMBL" id="LQRA01000083">
    <property type="protein sequence ID" value="KZE73963.1"/>
    <property type="molecule type" value="Genomic_DNA"/>
</dbReference>
<dbReference type="PANTHER" id="PTHR46847">
    <property type="entry name" value="D-ALLOSE-BINDING PERIPLASMIC PROTEIN-RELATED"/>
    <property type="match status" value="1"/>
</dbReference>
<reference evidence="8" key="1">
    <citation type="submission" date="2016-01" db="EMBL/GenBank/DDBJ databases">
        <title>Draft genome of Chromobacterium sp. F49.</title>
        <authorList>
            <person name="Hong K.W."/>
        </authorList>
    </citation>
    <scope>NUCLEOTIDE SEQUENCE [LARGE SCALE GENOMIC DNA]</scope>
    <source>
        <strain evidence="8">M63</strain>
    </source>
</reference>
<dbReference type="Pfam" id="PF13407">
    <property type="entry name" value="Peripla_BP_4"/>
    <property type="match status" value="1"/>
</dbReference>
<dbReference type="AlphaFoldDB" id="A0A163UWG6"/>
<evidence type="ECO:0000256" key="4">
    <source>
        <dbReference type="SAM" id="MobiDB-lite"/>
    </source>
</evidence>
<dbReference type="PANTHER" id="PTHR46847:SF1">
    <property type="entry name" value="D-ALLOSE-BINDING PERIPLASMIC PROTEIN-RELATED"/>
    <property type="match status" value="1"/>
</dbReference>
<dbReference type="InterPro" id="IPR025997">
    <property type="entry name" value="SBP_2_dom"/>
</dbReference>
<feature type="signal peptide" evidence="5">
    <location>
        <begin position="1"/>
        <end position="19"/>
    </location>
</feature>
<evidence type="ECO:0000256" key="5">
    <source>
        <dbReference type="SAM" id="SignalP"/>
    </source>
</evidence>
<dbReference type="SUPFAM" id="SSF53822">
    <property type="entry name" value="Periplasmic binding protein-like I"/>
    <property type="match status" value="1"/>
</dbReference>